<evidence type="ECO:0000256" key="2">
    <source>
        <dbReference type="ARBA" id="ARBA00022714"/>
    </source>
</evidence>
<dbReference type="SUPFAM" id="SSF50022">
    <property type="entry name" value="ISP domain"/>
    <property type="match status" value="1"/>
</dbReference>
<evidence type="ECO:0000313" key="10">
    <source>
        <dbReference type="Proteomes" id="UP001239909"/>
    </source>
</evidence>
<feature type="domain" description="Rieske" evidence="8">
    <location>
        <begin position="50"/>
        <end position="157"/>
    </location>
</feature>
<organism evidence="9 10">
    <name type="scientific">Paralimibaculum aggregatum</name>
    <dbReference type="NCBI Taxonomy" id="3036245"/>
    <lineage>
        <taxon>Bacteria</taxon>
        <taxon>Pseudomonadati</taxon>
        <taxon>Pseudomonadota</taxon>
        <taxon>Alphaproteobacteria</taxon>
        <taxon>Rhodobacterales</taxon>
        <taxon>Paracoccaceae</taxon>
        <taxon>Paralimibaculum</taxon>
    </lineage>
</organism>
<dbReference type="Pfam" id="PF00355">
    <property type="entry name" value="Rieske"/>
    <property type="match status" value="1"/>
</dbReference>
<evidence type="ECO:0000256" key="3">
    <source>
        <dbReference type="ARBA" id="ARBA00022723"/>
    </source>
</evidence>
<dbReference type="InterPro" id="IPR015881">
    <property type="entry name" value="ARHD_Rieske_2Fe_2S"/>
</dbReference>
<dbReference type="InterPro" id="IPR036922">
    <property type="entry name" value="Rieske_2Fe-2S_sf"/>
</dbReference>
<dbReference type="PROSITE" id="PS51296">
    <property type="entry name" value="RIESKE"/>
    <property type="match status" value="1"/>
</dbReference>
<dbReference type="Gene3D" id="3.90.380.10">
    <property type="entry name" value="Naphthalene 1,2-dioxygenase Alpha Subunit, Chain A, domain 1"/>
    <property type="match status" value="1"/>
</dbReference>
<dbReference type="EMBL" id="BSYI01000005">
    <property type="protein sequence ID" value="GMG81702.1"/>
    <property type="molecule type" value="Genomic_DNA"/>
</dbReference>
<keyword evidence="2" id="KW-0001">2Fe-2S</keyword>
<evidence type="ECO:0000256" key="1">
    <source>
        <dbReference type="ARBA" id="ARBA00001962"/>
    </source>
</evidence>
<keyword evidence="3" id="KW-0479">Metal-binding</keyword>
<comment type="cofactor">
    <cofactor evidence="1">
        <name>Fe cation</name>
        <dbReference type="ChEBI" id="CHEBI:24875"/>
    </cofactor>
</comment>
<keyword evidence="4" id="KW-0560">Oxidoreductase</keyword>
<dbReference type="RefSeq" id="WP_285670418.1">
    <property type="nucleotide sequence ID" value="NZ_BSYI01000005.1"/>
</dbReference>
<keyword evidence="6" id="KW-0411">Iron-sulfur</keyword>
<dbReference type="CDD" id="cd08886">
    <property type="entry name" value="RHO_alpha_C_2"/>
    <property type="match status" value="1"/>
</dbReference>
<evidence type="ECO:0000256" key="4">
    <source>
        <dbReference type="ARBA" id="ARBA00023002"/>
    </source>
</evidence>
<keyword evidence="7" id="KW-0520">NAD</keyword>
<dbReference type="PRINTS" id="PR00090">
    <property type="entry name" value="RNGDIOXGNASE"/>
</dbReference>
<dbReference type="PROSITE" id="PS00570">
    <property type="entry name" value="RING_HYDROXYL_ALPHA"/>
    <property type="match status" value="1"/>
</dbReference>
<dbReference type="GO" id="GO:0004497">
    <property type="term" value="F:monooxygenase activity"/>
    <property type="evidence" value="ECO:0007669"/>
    <property type="project" value="UniProtKB-KW"/>
</dbReference>
<dbReference type="PANTHER" id="PTHR43756">
    <property type="entry name" value="CHOLINE MONOOXYGENASE, CHLOROPLASTIC"/>
    <property type="match status" value="1"/>
</dbReference>
<proteinExistence type="predicted"/>
<evidence type="ECO:0000256" key="6">
    <source>
        <dbReference type="ARBA" id="ARBA00023014"/>
    </source>
</evidence>
<dbReference type="PANTHER" id="PTHR43756:SF5">
    <property type="entry name" value="CHOLINE MONOOXYGENASE, CHLOROPLASTIC"/>
    <property type="match status" value="1"/>
</dbReference>
<reference evidence="9 10" key="1">
    <citation type="submission" date="2023-04" db="EMBL/GenBank/DDBJ databases">
        <title>Marinoamorphus aggregata gen. nov., sp. Nov., isolate from tissue of brittle star Ophioplocus japonicus.</title>
        <authorList>
            <person name="Kawano K."/>
            <person name="Sawayama S."/>
            <person name="Nakagawa S."/>
        </authorList>
    </citation>
    <scope>NUCLEOTIDE SEQUENCE [LARGE SCALE GENOMIC DNA]</scope>
    <source>
        <strain evidence="9 10">NKW23</strain>
    </source>
</reference>
<evidence type="ECO:0000313" key="9">
    <source>
        <dbReference type="EMBL" id="GMG81702.1"/>
    </source>
</evidence>
<evidence type="ECO:0000256" key="5">
    <source>
        <dbReference type="ARBA" id="ARBA00023004"/>
    </source>
</evidence>
<sequence>MTEQITAQRLAEIRAGYHADPARSHSLRAEAYTDPAWYAHEARTIFARSWQWVCHVEKLRAPGSYIAIEVAGRPVIVLRDREGELRAFYNVCKHRAHELLRGEGQTTRIMCPYHAWVYDLTGRLRRAPETESLHDFMPGEICLDAVQVEAFCSFVYVNLDPEAPPLAEISGDLGTEIRHWAPDLDRLTFAHRLTYDIRSNWKNVVDNFLECYHCPTAHKDFCTLVDMDTYRVTTHGIYSSHMAEAGKGANTAYATDNATVKDHAVWWLWPNTCLMRYPGRGNFIVMHIIPVGPDRTLETYDFFFETAEKLPAETEAIRYIDEVLQAEDIALVESVQRGMNTPAFTQGRIVHDPDGSGKSEHAVHHFHGLVLDAYARAGA</sequence>
<dbReference type="CDD" id="cd03469">
    <property type="entry name" value="Rieske_RO_Alpha_N"/>
    <property type="match status" value="1"/>
</dbReference>
<protein>
    <submittedName>
        <fullName evidence="9">Carnitine monooxygenase subunit YeaW</fullName>
    </submittedName>
</protein>
<dbReference type="InterPro" id="IPR001663">
    <property type="entry name" value="Rng_hydr_dOase-A"/>
</dbReference>
<keyword evidence="10" id="KW-1185">Reference proteome</keyword>
<name>A0ABQ6LFD0_9RHOB</name>
<gene>
    <name evidence="9" type="primary">yeaW_1</name>
    <name evidence="9" type="ORF">LNKW23_09150</name>
</gene>
<dbReference type="Proteomes" id="UP001239909">
    <property type="component" value="Unassembled WGS sequence"/>
</dbReference>
<dbReference type="Gene3D" id="2.102.10.10">
    <property type="entry name" value="Rieske [2Fe-2S] iron-sulphur domain"/>
    <property type="match status" value="1"/>
</dbReference>
<dbReference type="InterPro" id="IPR017941">
    <property type="entry name" value="Rieske_2Fe-2S"/>
</dbReference>
<keyword evidence="9" id="KW-0503">Monooxygenase</keyword>
<dbReference type="SUPFAM" id="SSF55961">
    <property type="entry name" value="Bet v1-like"/>
    <property type="match status" value="1"/>
</dbReference>
<keyword evidence="5" id="KW-0408">Iron</keyword>
<evidence type="ECO:0000259" key="8">
    <source>
        <dbReference type="PROSITE" id="PS51296"/>
    </source>
</evidence>
<comment type="caution">
    <text evidence="9">The sequence shown here is derived from an EMBL/GenBank/DDBJ whole genome shotgun (WGS) entry which is preliminary data.</text>
</comment>
<evidence type="ECO:0000256" key="7">
    <source>
        <dbReference type="ARBA" id="ARBA00023027"/>
    </source>
</evidence>
<accession>A0ABQ6LFD0</accession>
<dbReference type="InterPro" id="IPR015879">
    <property type="entry name" value="Ring_hydroxy_dOase_asu_C_dom"/>
</dbReference>
<dbReference type="Pfam" id="PF00848">
    <property type="entry name" value="Ring_hydroxyl_A"/>
    <property type="match status" value="1"/>
</dbReference>